<evidence type="ECO:0000313" key="3">
    <source>
        <dbReference type="EMBL" id="KAF7722384.1"/>
    </source>
</evidence>
<dbReference type="InterPro" id="IPR036361">
    <property type="entry name" value="SAP_dom_sf"/>
</dbReference>
<organism evidence="3 4">
    <name type="scientific">Apophysomyces ossiformis</name>
    <dbReference type="NCBI Taxonomy" id="679940"/>
    <lineage>
        <taxon>Eukaryota</taxon>
        <taxon>Fungi</taxon>
        <taxon>Fungi incertae sedis</taxon>
        <taxon>Mucoromycota</taxon>
        <taxon>Mucoromycotina</taxon>
        <taxon>Mucoromycetes</taxon>
        <taxon>Mucorales</taxon>
        <taxon>Mucorineae</taxon>
        <taxon>Mucoraceae</taxon>
        <taxon>Apophysomyces</taxon>
    </lineage>
</organism>
<dbReference type="Gene3D" id="1.10.720.30">
    <property type="entry name" value="SAP domain"/>
    <property type="match status" value="1"/>
</dbReference>
<feature type="compositionally biased region" description="Polar residues" evidence="1">
    <location>
        <begin position="522"/>
        <end position="531"/>
    </location>
</feature>
<comment type="caution">
    <text evidence="3">The sequence shown here is derived from an EMBL/GenBank/DDBJ whole genome shotgun (WGS) entry which is preliminary data.</text>
</comment>
<protein>
    <recommendedName>
        <fullName evidence="2">SAP domain-containing protein</fullName>
    </recommendedName>
</protein>
<feature type="region of interest" description="Disordered" evidence="1">
    <location>
        <begin position="627"/>
        <end position="668"/>
    </location>
</feature>
<sequence length="770" mass="84371">MYYYNPNNNNNNDNGNNNSTDHNATYTMPLFSQPFEPNNNHMHNSMDDPLSYLPLDSNAIQPQSYDSSFLNDALFSPPVIDQGMYMPREWDDFHSTALGQSEPSLCLAQDNTQQHGSDRQQQDVFLSLGEQDQQAILLSDPNFIRQHQLLQEQQRTMQVRMGEQGDQRERGGYDDIDTPTPVRSNLSAMFEQPPDEKIKQETQSPTPDDHTRIFFPPKPTSGKKVQVKKENRRSQQRTAPIPISGSSTTSDTKHSSSVPTEIDHQRRFNELQARFRVNYARKPGQATQTPKPAQQVPALSSSFSGISSSFGQSSQSQLFGSSMPSFSPASSEAKSNTITSPSILDTKAGPERGQSFSPPNQGSGKGNSASGKGVAIPVNTRNTSSSNKPSSFPSRTMPIQIQRVHRANASQPFDAEQHQRRLDDQLVKVDFDDITVSELKEMLRQRGKPATGKKAVLLQRLQEERDLIKAVRNGRAQRHSQPPPAISVHRNDSSRPRSFHSTSPMMPDINTGSLPQSPGLESPSSASNSYFIPGSPSGSTFSLNRSIANMHIGSPPMASQHPRRYSPYTTAGSPRMGSASPKLQAQSQAYSSSVPTNTMSSSSGNSSPMLSSSFSSRLRTSYYPGWGSNLGPNGRTKNYAPFTSSALATPDREDDRDPFDDLGKSATEGVPIKLEQVNDTNAQGIKMEGMEWMDPSIEALLQQAAAQGGTGQGFDELMAILNGQSLGGDPSGLRMEGVDHENGHGYHGTAFGSENNENLNYRSHGGDSHW</sequence>
<feature type="compositionally biased region" description="Polar residues" evidence="1">
    <location>
        <begin position="581"/>
        <end position="590"/>
    </location>
</feature>
<proteinExistence type="predicted"/>
<feature type="compositionally biased region" description="Low complexity" evidence="1">
    <location>
        <begin position="591"/>
        <end position="613"/>
    </location>
</feature>
<accession>A0A8H7BHE9</accession>
<evidence type="ECO:0000256" key="1">
    <source>
        <dbReference type="SAM" id="MobiDB-lite"/>
    </source>
</evidence>
<feature type="compositionally biased region" description="Low complexity" evidence="1">
    <location>
        <begin position="1"/>
        <end position="18"/>
    </location>
</feature>
<feature type="compositionally biased region" description="Basic and acidic residues" evidence="1">
    <location>
        <begin position="163"/>
        <end position="173"/>
    </location>
</feature>
<feature type="compositionally biased region" description="Polar residues" evidence="1">
    <location>
        <begin position="752"/>
        <end position="761"/>
    </location>
</feature>
<feature type="compositionally biased region" description="Low complexity" evidence="1">
    <location>
        <begin position="366"/>
        <end position="395"/>
    </location>
</feature>
<dbReference type="AlphaFoldDB" id="A0A8H7BHE9"/>
<feature type="compositionally biased region" description="Polar residues" evidence="1">
    <location>
        <begin position="499"/>
        <end position="516"/>
    </location>
</feature>
<dbReference type="SUPFAM" id="SSF68906">
    <property type="entry name" value="SAP domain"/>
    <property type="match status" value="1"/>
</dbReference>
<feature type="compositionally biased region" description="Basic and acidic residues" evidence="1">
    <location>
        <begin position="650"/>
        <end position="663"/>
    </location>
</feature>
<reference evidence="3" key="1">
    <citation type="submission" date="2020-01" db="EMBL/GenBank/DDBJ databases">
        <title>Genome Sequencing of Three Apophysomyces-Like Fungal Strains Confirms a Novel Fungal Genus in the Mucoromycota with divergent Burkholderia-like Endosymbiotic Bacteria.</title>
        <authorList>
            <person name="Stajich J.E."/>
            <person name="Macias A.M."/>
            <person name="Carter-House D."/>
            <person name="Lovett B."/>
            <person name="Kasson L.R."/>
            <person name="Berry K."/>
            <person name="Grigoriev I."/>
            <person name="Chang Y."/>
            <person name="Spatafora J."/>
            <person name="Kasson M.T."/>
        </authorList>
    </citation>
    <scope>NUCLEOTIDE SEQUENCE</scope>
    <source>
        <strain evidence="3">NRRL A-21654</strain>
    </source>
</reference>
<dbReference type="SMART" id="SM00513">
    <property type="entry name" value="SAP"/>
    <property type="match status" value="1"/>
</dbReference>
<dbReference type="Pfam" id="PF02037">
    <property type="entry name" value="SAP"/>
    <property type="match status" value="1"/>
</dbReference>
<name>A0A8H7BHE9_9FUNG</name>
<feature type="domain" description="SAP" evidence="2">
    <location>
        <begin position="431"/>
        <end position="465"/>
    </location>
</feature>
<dbReference type="Proteomes" id="UP000605846">
    <property type="component" value="Unassembled WGS sequence"/>
</dbReference>
<evidence type="ECO:0000313" key="4">
    <source>
        <dbReference type="Proteomes" id="UP000605846"/>
    </source>
</evidence>
<dbReference type="PROSITE" id="PS50800">
    <property type="entry name" value="SAP"/>
    <property type="match status" value="1"/>
</dbReference>
<feature type="region of interest" description="Disordered" evidence="1">
    <location>
        <begin position="305"/>
        <end position="395"/>
    </location>
</feature>
<dbReference type="InterPro" id="IPR003034">
    <property type="entry name" value="SAP_dom"/>
</dbReference>
<evidence type="ECO:0000259" key="2">
    <source>
        <dbReference type="PROSITE" id="PS50800"/>
    </source>
</evidence>
<dbReference type="OrthoDB" id="445357at2759"/>
<feature type="compositionally biased region" description="Low complexity" evidence="1">
    <location>
        <begin position="305"/>
        <end position="331"/>
    </location>
</feature>
<feature type="region of interest" description="Disordered" evidence="1">
    <location>
        <begin position="552"/>
        <end position="613"/>
    </location>
</feature>
<feature type="region of interest" description="Disordered" evidence="1">
    <location>
        <begin position="472"/>
        <end position="531"/>
    </location>
</feature>
<dbReference type="EMBL" id="JABAYA010000198">
    <property type="protein sequence ID" value="KAF7722384.1"/>
    <property type="molecule type" value="Genomic_DNA"/>
</dbReference>
<feature type="region of interest" description="Disordered" evidence="1">
    <location>
        <begin position="1"/>
        <end position="24"/>
    </location>
</feature>
<feature type="region of interest" description="Disordered" evidence="1">
    <location>
        <begin position="747"/>
        <end position="770"/>
    </location>
</feature>
<feature type="region of interest" description="Disordered" evidence="1">
    <location>
        <begin position="155"/>
        <end position="266"/>
    </location>
</feature>
<feature type="compositionally biased region" description="Polar residues" evidence="1">
    <location>
        <begin position="332"/>
        <end position="343"/>
    </location>
</feature>
<gene>
    <name evidence="3" type="ORF">EC973_003194</name>
</gene>
<keyword evidence="4" id="KW-1185">Reference proteome</keyword>